<organism evidence="2 3">
    <name type="scientific">Hirschia litorea</name>
    <dbReference type="NCBI Taxonomy" id="1199156"/>
    <lineage>
        <taxon>Bacteria</taxon>
        <taxon>Pseudomonadati</taxon>
        <taxon>Pseudomonadota</taxon>
        <taxon>Alphaproteobacteria</taxon>
        <taxon>Hyphomonadales</taxon>
        <taxon>Hyphomonadaceae</taxon>
        <taxon>Hirschia</taxon>
    </lineage>
</organism>
<dbReference type="RefSeq" id="WP_382166768.1">
    <property type="nucleotide sequence ID" value="NZ_JBHTBR010000004.1"/>
</dbReference>
<dbReference type="InterPro" id="IPR018744">
    <property type="entry name" value="DUF2293"/>
</dbReference>
<dbReference type="Pfam" id="PF10056">
    <property type="entry name" value="DUF2293"/>
    <property type="match status" value="1"/>
</dbReference>
<keyword evidence="3" id="KW-1185">Reference proteome</keyword>
<comment type="caution">
    <text evidence="2">The sequence shown here is derived from an EMBL/GenBank/DDBJ whole genome shotgun (WGS) entry which is preliminary data.</text>
</comment>
<proteinExistence type="predicted"/>
<dbReference type="EMBL" id="JBHTBR010000004">
    <property type="protein sequence ID" value="MFC7291537.1"/>
    <property type="molecule type" value="Genomic_DNA"/>
</dbReference>
<sequence length="79" mass="9080">MSKFFPKCPVEYRDAIVEMASSKEFDGIDIKTATAMCARTFVRRNLTDFEDLKQIDAMTRTEALIIVKSEVADIIQTWK</sequence>
<accession>A0ABW2IKU1</accession>
<name>A0ABW2IKU1_9PROT</name>
<evidence type="ECO:0000259" key="1">
    <source>
        <dbReference type="Pfam" id="PF10056"/>
    </source>
</evidence>
<protein>
    <submittedName>
        <fullName evidence="2">DUF2293 domain-containing protein</fullName>
    </submittedName>
</protein>
<gene>
    <name evidence="2" type="ORF">ACFQS8_07915</name>
</gene>
<feature type="domain" description="DUF2293" evidence="1">
    <location>
        <begin position="2"/>
        <end position="79"/>
    </location>
</feature>
<evidence type="ECO:0000313" key="2">
    <source>
        <dbReference type="EMBL" id="MFC7291537.1"/>
    </source>
</evidence>
<evidence type="ECO:0000313" key="3">
    <source>
        <dbReference type="Proteomes" id="UP001596492"/>
    </source>
</evidence>
<reference evidence="3" key="1">
    <citation type="journal article" date="2019" name="Int. J. Syst. Evol. Microbiol.">
        <title>The Global Catalogue of Microorganisms (GCM) 10K type strain sequencing project: providing services to taxonomists for standard genome sequencing and annotation.</title>
        <authorList>
            <consortium name="The Broad Institute Genomics Platform"/>
            <consortium name="The Broad Institute Genome Sequencing Center for Infectious Disease"/>
            <person name="Wu L."/>
            <person name="Ma J."/>
        </authorList>
    </citation>
    <scope>NUCLEOTIDE SEQUENCE [LARGE SCALE GENOMIC DNA]</scope>
    <source>
        <strain evidence="3">CCUG 51308</strain>
    </source>
</reference>
<dbReference type="Proteomes" id="UP001596492">
    <property type="component" value="Unassembled WGS sequence"/>
</dbReference>